<name>A0A2N9VQ98_9HYPH</name>
<dbReference type="Gene3D" id="3.40.630.30">
    <property type="match status" value="1"/>
</dbReference>
<dbReference type="InterPro" id="IPR016181">
    <property type="entry name" value="Acyl_CoA_acyltransferase"/>
</dbReference>
<dbReference type="GO" id="GO:0016747">
    <property type="term" value="F:acyltransferase activity, transferring groups other than amino-acyl groups"/>
    <property type="evidence" value="ECO:0007669"/>
    <property type="project" value="InterPro"/>
</dbReference>
<dbReference type="Pfam" id="PF13673">
    <property type="entry name" value="Acetyltransf_10"/>
    <property type="match status" value="1"/>
</dbReference>
<dbReference type="Proteomes" id="UP000232163">
    <property type="component" value="Unassembled WGS sequence"/>
</dbReference>
<evidence type="ECO:0000313" key="2">
    <source>
        <dbReference type="EMBL" id="PIO41666.1"/>
    </source>
</evidence>
<dbReference type="OrthoDB" id="9789081at2"/>
<dbReference type="AlphaFoldDB" id="A0A2N9VQ98"/>
<dbReference type="PROSITE" id="PS51186">
    <property type="entry name" value="GNAT"/>
    <property type="match status" value="1"/>
</dbReference>
<dbReference type="SUPFAM" id="SSF55729">
    <property type="entry name" value="Acyl-CoA N-acyltransferases (Nat)"/>
    <property type="match status" value="1"/>
</dbReference>
<dbReference type="KEGG" id="pht:BLM14_03000"/>
<organism evidence="2 3">
    <name type="scientific">Phyllobacterium zundukense</name>
    <dbReference type="NCBI Taxonomy" id="1867719"/>
    <lineage>
        <taxon>Bacteria</taxon>
        <taxon>Pseudomonadati</taxon>
        <taxon>Pseudomonadota</taxon>
        <taxon>Alphaproteobacteria</taxon>
        <taxon>Hyphomicrobiales</taxon>
        <taxon>Phyllobacteriaceae</taxon>
        <taxon>Phyllobacterium</taxon>
    </lineage>
</organism>
<comment type="caution">
    <text evidence="2">The sequence shown here is derived from an EMBL/GenBank/DDBJ whole genome shotgun (WGS) entry which is preliminary data.</text>
</comment>
<dbReference type="RefSeq" id="WP_099998029.1">
    <property type="nucleotide sequence ID" value="NZ_CP017940.1"/>
</dbReference>
<dbReference type="EMBL" id="MZMT01000058">
    <property type="protein sequence ID" value="PIO41666.1"/>
    <property type="molecule type" value="Genomic_DNA"/>
</dbReference>
<reference evidence="3" key="1">
    <citation type="journal article" date="2017" name="Int J Environ Stud">
        <title>Does the Miocene-Pliocene relict legume Oxytropis triphylla form nitrogen-fixing nodules with a combination of bacterial strains?</title>
        <authorList>
            <person name="Safronova V."/>
            <person name="Belimov A."/>
            <person name="Sazanova A."/>
            <person name="Kuznetsova I."/>
            <person name="Popova J."/>
            <person name="Andronov E."/>
            <person name="Verkhozina A."/>
            <person name="Tikhonovich I."/>
        </authorList>
    </citation>
    <scope>NUCLEOTIDE SEQUENCE [LARGE SCALE GENOMIC DNA]</scope>
    <source>
        <strain evidence="3">Tri-38</strain>
    </source>
</reference>
<dbReference type="InterPro" id="IPR000182">
    <property type="entry name" value="GNAT_dom"/>
</dbReference>
<proteinExistence type="predicted"/>
<feature type="domain" description="N-acetyltransferase" evidence="1">
    <location>
        <begin position="5"/>
        <end position="157"/>
    </location>
</feature>
<keyword evidence="3" id="KW-1185">Reference proteome</keyword>
<sequence>MSLGPLTRTAKGADAAKACAVLRQSIAELCVADHGNDRSALERWLANKTPENVKTWIEATSQRVVIVERAGEILGVGAASAAGEILLNYVSPGARFSGVSKAILQDLETYMLAQGNKKSFLSSTRTAHRFYKAVGYEDAGQPELWAGMSAQPMVKWL</sequence>
<protein>
    <recommendedName>
        <fullName evidence="1">N-acetyltransferase domain-containing protein</fullName>
    </recommendedName>
</protein>
<evidence type="ECO:0000313" key="3">
    <source>
        <dbReference type="Proteomes" id="UP000232163"/>
    </source>
</evidence>
<accession>A0A2N9VQ98</accession>
<gene>
    <name evidence="2" type="ORF">B5P45_27320</name>
</gene>
<evidence type="ECO:0000259" key="1">
    <source>
        <dbReference type="PROSITE" id="PS51186"/>
    </source>
</evidence>